<evidence type="ECO:0000313" key="2">
    <source>
        <dbReference type="EMBL" id="KAF6166996.1"/>
    </source>
</evidence>
<dbReference type="Proteomes" id="UP000541444">
    <property type="component" value="Unassembled WGS sequence"/>
</dbReference>
<comment type="caution">
    <text evidence="2">The sequence shown here is derived from an EMBL/GenBank/DDBJ whole genome shotgun (WGS) entry which is preliminary data.</text>
</comment>
<keyword evidence="3" id="KW-1185">Reference proteome</keyword>
<name>A0A7J7NIK4_9MAGN</name>
<evidence type="ECO:0000256" key="1">
    <source>
        <dbReference type="SAM" id="MobiDB-lite"/>
    </source>
</evidence>
<accession>A0A7J7NIK4</accession>
<evidence type="ECO:0000313" key="3">
    <source>
        <dbReference type="Proteomes" id="UP000541444"/>
    </source>
</evidence>
<feature type="region of interest" description="Disordered" evidence="1">
    <location>
        <begin position="151"/>
        <end position="223"/>
    </location>
</feature>
<dbReference type="AlphaFoldDB" id="A0A7J7NIK4"/>
<proteinExistence type="predicted"/>
<feature type="compositionally biased region" description="Basic and acidic residues" evidence="1">
    <location>
        <begin position="182"/>
        <end position="202"/>
    </location>
</feature>
<organism evidence="2 3">
    <name type="scientific">Kingdonia uniflora</name>
    <dbReference type="NCBI Taxonomy" id="39325"/>
    <lineage>
        <taxon>Eukaryota</taxon>
        <taxon>Viridiplantae</taxon>
        <taxon>Streptophyta</taxon>
        <taxon>Embryophyta</taxon>
        <taxon>Tracheophyta</taxon>
        <taxon>Spermatophyta</taxon>
        <taxon>Magnoliopsida</taxon>
        <taxon>Ranunculales</taxon>
        <taxon>Circaeasteraceae</taxon>
        <taxon>Kingdonia</taxon>
    </lineage>
</organism>
<sequence length="223" mass="24600">MVFGIVYNIILALKIVIKKKKPVQDKVLLADLLNGRVPMNVWRVGPLQDCIGKLSNLKFKVVLDIPAVVMLDSASLFAPEKDSGNPKLVPVVEFGFRAIMPLEEYLYEDVKTKYDFQDDSDPSIDKATDEAIDEDIAIHLATKLKTNHDKALKGEGEGEGEADGKGIVSNDVFENNGPIGTDAKKDNIEVQIKDSNEKHSRTNLEGFSEVSGEDDSENEEDPL</sequence>
<feature type="compositionally biased region" description="Acidic residues" evidence="1">
    <location>
        <begin position="211"/>
        <end position="223"/>
    </location>
</feature>
<dbReference type="EMBL" id="JACGCM010000767">
    <property type="protein sequence ID" value="KAF6166996.1"/>
    <property type="molecule type" value="Genomic_DNA"/>
</dbReference>
<gene>
    <name evidence="2" type="ORF">GIB67_030689</name>
</gene>
<protein>
    <submittedName>
        <fullName evidence="2">Uncharacterized protein</fullName>
    </submittedName>
</protein>
<reference evidence="2 3" key="1">
    <citation type="journal article" date="2020" name="IScience">
        <title>Genome Sequencing of the Endangered Kingdonia uniflora (Circaeasteraceae, Ranunculales) Reveals Potential Mechanisms of Evolutionary Specialization.</title>
        <authorList>
            <person name="Sun Y."/>
            <person name="Deng T."/>
            <person name="Zhang A."/>
            <person name="Moore M.J."/>
            <person name="Landis J.B."/>
            <person name="Lin N."/>
            <person name="Zhang H."/>
            <person name="Zhang X."/>
            <person name="Huang J."/>
            <person name="Zhang X."/>
            <person name="Sun H."/>
            <person name="Wang H."/>
        </authorList>
    </citation>
    <scope>NUCLEOTIDE SEQUENCE [LARGE SCALE GENOMIC DNA]</scope>
    <source>
        <strain evidence="2">TB1705</strain>
        <tissue evidence="2">Leaf</tissue>
    </source>
</reference>